<dbReference type="AlphaFoldDB" id="A0A5N5SX57"/>
<evidence type="ECO:0000313" key="4">
    <source>
        <dbReference type="Proteomes" id="UP000326759"/>
    </source>
</evidence>
<dbReference type="GO" id="GO:1902554">
    <property type="term" value="C:serine/threonine protein kinase complex"/>
    <property type="evidence" value="ECO:0007669"/>
    <property type="project" value="TreeGrafter"/>
</dbReference>
<dbReference type="Proteomes" id="UP000326759">
    <property type="component" value="Unassembled WGS sequence"/>
</dbReference>
<dbReference type="SUPFAM" id="SSF56112">
    <property type="entry name" value="Protein kinase-like (PK-like)"/>
    <property type="match status" value="1"/>
</dbReference>
<keyword evidence="3" id="KW-0808">Transferase</keyword>
<dbReference type="PROSITE" id="PS50011">
    <property type="entry name" value="PROTEIN_KINASE_DOM"/>
    <property type="match status" value="1"/>
</dbReference>
<dbReference type="InterPro" id="IPR000719">
    <property type="entry name" value="Prot_kinase_dom"/>
</dbReference>
<dbReference type="OrthoDB" id="840771at2759"/>
<evidence type="ECO:0000259" key="2">
    <source>
        <dbReference type="PROSITE" id="PS50011"/>
    </source>
</evidence>
<dbReference type="InterPro" id="IPR011009">
    <property type="entry name" value="Kinase-like_dom_sf"/>
</dbReference>
<dbReference type="PANTHER" id="PTHR48014:SF21">
    <property type="entry name" value="SERINE_THREONINE-PROTEIN KINASE FRAY2"/>
    <property type="match status" value="1"/>
</dbReference>
<organism evidence="3 4">
    <name type="scientific">Armadillidium nasatum</name>
    <dbReference type="NCBI Taxonomy" id="96803"/>
    <lineage>
        <taxon>Eukaryota</taxon>
        <taxon>Metazoa</taxon>
        <taxon>Ecdysozoa</taxon>
        <taxon>Arthropoda</taxon>
        <taxon>Crustacea</taxon>
        <taxon>Multicrustacea</taxon>
        <taxon>Malacostraca</taxon>
        <taxon>Eumalacostraca</taxon>
        <taxon>Peracarida</taxon>
        <taxon>Isopoda</taxon>
        <taxon>Oniscidea</taxon>
        <taxon>Crinocheta</taxon>
        <taxon>Armadillidiidae</taxon>
        <taxon>Armadillidium</taxon>
    </lineage>
</organism>
<sequence>MLCYSENRENCDTVQCSGYKMAPLEISEEAFDKCCQIEPICEDRGTVWIGRHKPSNSRYVLKIYDLEKCGEELDRIKDEITTVRQLQHRNVIKYLVSFISGNHLWIVMPLIGYTSASRLIVSHFTNGLPEPALALIFKDILCGLHYLHSKGIIHRSIKGTHILVDSEGRSLLCGFRHSTNSILQGKWEKRIHSYPPEAAYNLNWASPEMLKQDMEGYSEKTDIYSLGVTLCELGNGEIPYCKYEPQLILVEKVYGRQPFLYDMHTCRFLFENGKDSGVGGSYGDCLGSLPKAAEKAFSASAHNFVSKCVEYDASARPSAEKLFDHPFIRQTRKMDIKLPEMLHPVTPITDETQLGETEVVNDVHYDSQQSPDVMWDL</sequence>
<keyword evidence="3" id="KW-0418">Kinase</keyword>
<feature type="domain" description="Protein kinase" evidence="2">
    <location>
        <begin position="20"/>
        <end position="328"/>
    </location>
</feature>
<comment type="similarity">
    <text evidence="1">Belongs to the protein kinase superfamily. STE Ser/Thr protein kinase family. STE20 subfamily.</text>
</comment>
<dbReference type="EMBL" id="SEYY01019224">
    <property type="protein sequence ID" value="KAB7498505.1"/>
    <property type="molecule type" value="Genomic_DNA"/>
</dbReference>
<evidence type="ECO:0000256" key="1">
    <source>
        <dbReference type="ARBA" id="ARBA00008874"/>
    </source>
</evidence>
<dbReference type="Gene3D" id="1.10.510.10">
    <property type="entry name" value="Transferase(Phosphotransferase) domain 1"/>
    <property type="match status" value="1"/>
</dbReference>
<protein>
    <submittedName>
        <fullName evidence="3">STE20-related kinase adapter protein alpha</fullName>
    </submittedName>
</protein>
<dbReference type="GO" id="GO:0006611">
    <property type="term" value="P:protein export from nucleus"/>
    <property type="evidence" value="ECO:0007669"/>
    <property type="project" value="TreeGrafter"/>
</dbReference>
<dbReference type="InterPro" id="IPR047173">
    <property type="entry name" value="STRAD_A/B-like"/>
</dbReference>
<name>A0A5N5SX57_9CRUS</name>
<comment type="caution">
    <text evidence="3">The sequence shown here is derived from an EMBL/GenBank/DDBJ whole genome shotgun (WGS) entry which is preliminary data.</text>
</comment>
<evidence type="ECO:0000313" key="3">
    <source>
        <dbReference type="EMBL" id="KAB7498505.1"/>
    </source>
</evidence>
<dbReference type="GO" id="GO:0004672">
    <property type="term" value="F:protein kinase activity"/>
    <property type="evidence" value="ECO:0007669"/>
    <property type="project" value="InterPro"/>
</dbReference>
<dbReference type="PANTHER" id="PTHR48014">
    <property type="entry name" value="SERINE/THREONINE-PROTEIN KINASE FRAY2"/>
    <property type="match status" value="1"/>
</dbReference>
<dbReference type="GO" id="GO:0005524">
    <property type="term" value="F:ATP binding"/>
    <property type="evidence" value="ECO:0007669"/>
    <property type="project" value="InterPro"/>
</dbReference>
<proteinExistence type="inferred from homology"/>
<accession>A0A5N5SX57</accession>
<dbReference type="GO" id="GO:0043539">
    <property type="term" value="F:protein serine/threonine kinase activator activity"/>
    <property type="evidence" value="ECO:0007669"/>
    <property type="project" value="InterPro"/>
</dbReference>
<dbReference type="Pfam" id="PF00069">
    <property type="entry name" value="Pkinase"/>
    <property type="match status" value="1"/>
</dbReference>
<gene>
    <name evidence="3" type="primary">Strada</name>
    <name evidence="3" type="ORF">Anas_08434</name>
</gene>
<keyword evidence="4" id="KW-1185">Reference proteome</keyword>
<reference evidence="3 4" key="1">
    <citation type="journal article" date="2019" name="PLoS Biol.">
        <title>Sex chromosomes control vertical transmission of feminizing Wolbachia symbionts in an isopod.</title>
        <authorList>
            <person name="Becking T."/>
            <person name="Chebbi M.A."/>
            <person name="Giraud I."/>
            <person name="Moumen B."/>
            <person name="Laverre T."/>
            <person name="Caubet Y."/>
            <person name="Peccoud J."/>
            <person name="Gilbert C."/>
            <person name="Cordaux R."/>
        </authorList>
    </citation>
    <scope>NUCLEOTIDE SEQUENCE [LARGE SCALE GENOMIC DNA]</scope>
    <source>
        <strain evidence="3">ANa2</strain>
        <tissue evidence="3">Whole body excluding digestive tract and cuticle</tissue>
    </source>
</reference>
<dbReference type="Gene3D" id="3.30.200.20">
    <property type="entry name" value="Phosphorylase Kinase, domain 1"/>
    <property type="match status" value="1"/>
</dbReference>